<gene>
    <name evidence="2" type="ORF">HJG63_009638</name>
</gene>
<keyword evidence="1" id="KW-1133">Transmembrane helix</keyword>
<evidence type="ECO:0000256" key="1">
    <source>
        <dbReference type="SAM" id="Phobius"/>
    </source>
</evidence>
<comment type="caution">
    <text evidence="2">The sequence shown here is derived from an EMBL/GenBank/DDBJ whole genome shotgun (WGS) entry which is preliminary data.</text>
</comment>
<sequence>MFLSKAMRKLASWASVSSEDAICRRSSGTAFFLLFFSLPVWVLVSSSLPFLRGCYRADGTLLAAGGGASRGGAEPWRGAPEHRLHLRGFSHSRVASVLEAKTGASSGVTVLGDFPINHRLPPSRLLSTVPSS</sequence>
<proteinExistence type="predicted"/>
<dbReference type="AlphaFoldDB" id="A0A7J8BRY7"/>
<dbReference type="Proteomes" id="UP000593571">
    <property type="component" value="Unassembled WGS sequence"/>
</dbReference>
<feature type="transmembrane region" description="Helical" evidence="1">
    <location>
        <begin position="31"/>
        <end position="51"/>
    </location>
</feature>
<evidence type="ECO:0008006" key="4">
    <source>
        <dbReference type="Google" id="ProtNLM"/>
    </source>
</evidence>
<keyword evidence="3" id="KW-1185">Reference proteome</keyword>
<keyword evidence="1" id="KW-0472">Membrane</keyword>
<keyword evidence="1" id="KW-0812">Transmembrane</keyword>
<dbReference type="EMBL" id="JACASE010000016">
    <property type="protein sequence ID" value="KAF6401587.1"/>
    <property type="molecule type" value="Genomic_DNA"/>
</dbReference>
<evidence type="ECO:0000313" key="2">
    <source>
        <dbReference type="EMBL" id="KAF6401587.1"/>
    </source>
</evidence>
<accession>A0A7J8BRY7</accession>
<name>A0A7J8BRY7_ROUAE</name>
<evidence type="ECO:0000313" key="3">
    <source>
        <dbReference type="Proteomes" id="UP000593571"/>
    </source>
</evidence>
<protein>
    <recommendedName>
        <fullName evidence="4">Transmembrane protein</fullName>
    </recommendedName>
</protein>
<reference evidence="2 3" key="1">
    <citation type="journal article" date="2020" name="Nature">
        <title>Six reference-quality genomes reveal evolution of bat adaptations.</title>
        <authorList>
            <person name="Jebb D."/>
            <person name="Huang Z."/>
            <person name="Pippel M."/>
            <person name="Hughes G.M."/>
            <person name="Lavrichenko K."/>
            <person name="Devanna P."/>
            <person name="Winkler S."/>
            <person name="Jermiin L.S."/>
            <person name="Skirmuntt E.C."/>
            <person name="Katzourakis A."/>
            <person name="Burkitt-Gray L."/>
            <person name="Ray D.A."/>
            <person name="Sullivan K.A.M."/>
            <person name="Roscito J.G."/>
            <person name="Kirilenko B.M."/>
            <person name="Davalos L.M."/>
            <person name="Corthals A.P."/>
            <person name="Power M.L."/>
            <person name="Jones G."/>
            <person name="Ransome R.D."/>
            <person name="Dechmann D.K.N."/>
            <person name="Locatelli A.G."/>
            <person name="Puechmaille S.J."/>
            <person name="Fedrigo O."/>
            <person name="Jarvis E.D."/>
            <person name="Hiller M."/>
            <person name="Vernes S.C."/>
            <person name="Myers E.W."/>
            <person name="Teeling E.C."/>
        </authorList>
    </citation>
    <scope>NUCLEOTIDE SEQUENCE [LARGE SCALE GENOMIC DNA]</scope>
    <source>
        <strain evidence="2">MRouAeg1</strain>
        <tissue evidence="2">Muscle</tissue>
    </source>
</reference>
<organism evidence="2 3">
    <name type="scientific">Rousettus aegyptiacus</name>
    <name type="common">Egyptian fruit bat</name>
    <name type="synonym">Pteropus aegyptiacus</name>
    <dbReference type="NCBI Taxonomy" id="9407"/>
    <lineage>
        <taxon>Eukaryota</taxon>
        <taxon>Metazoa</taxon>
        <taxon>Chordata</taxon>
        <taxon>Craniata</taxon>
        <taxon>Vertebrata</taxon>
        <taxon>Euteleostomi</taxon>
        <taxon>Mammalia</taxon>
        <taxon>Eutheria</taxon>
        <taxon>Laurasiatheria</taxon>
        <taxon>Chiroptera</taxon>
        <taxon>Yinpterochiroptera</taxon>
        <taxon>Pteropodoidea</taxon>
        <taxon>Pteropodidae</taxon>
        <taxon>Rousettinae</taxon>
        <taxon>Rousettus</taxon>
    </lineage>
</organism>